<dbReference type="EMBL" id="GBEZ01023920">
    <property type="protein sequence ID" value="JAC63010.1"/>
    <property type="molecule type" value="Transcribed_RNA"/>
</dbReference>
<evidence type="ECO:0000313" key="1">
    <source>
        <dbReference type="EMBL" id="JAC63010.1"/>
    </source>
</evidence>
<name>A0A061QX29_9CHLO</name>
<dbReference type="AlphaFoldDB" id="A0A061QX29"/>
<gene>
    <name evidence="1" type="ORF">TSPGSL018_21723</name>
</gene>
<organism evidence="1">
    <name type="scientific">Tetraselmis sp. GSL018</name>
    <dbReference type="NCBI Taxonomy" id="582737"/>
    <lineage>
        <taxon>Eukaryota</taxon>
        <taxon>Viridiplantae</taxon>
        <taxon>Chlorophyta</taxon>
        <taxon>core chlorophytes</taxon>
        <taxon>Chlorodendrophyceae</taxon>
        <taxon>Chlorodendrales</taxon>
        <taxon>Chlorodendraceae</taxon>
        <taxon>Tetraselmis</taxon>
    </lineage>
</organism>
<sequence length="77" mass="8741">EEPKNLILRCITSYPFHWLFGGLWKLTRVFQIITARTVRTAKETVLLGGVFDITCYEIGWFPVLDLLLASGLSAGRQ</sequence>
<feature type="non-terminal residue" evidence="1">
    <location>
        <position position="1"/>
    </location>
</feature>
<protein>
    <submittedName>
        <fullName evidence="1">Uncharacterized protein</fullName>
    </submittedName>
</protein>
<reference evidence="1" key="1">
    <citation type="submission" date="2014-05" db="EMBL/GenBank/DDBJ databases">
        <title>The transcriptome of the halophilic microalga Tetraselmis sp. GSL018 isolated from the Great Salt Lake, Utah.</title>
        <authorList>
            <person name="Jinkerson R.E."/>
            <person name="D'Adamo S."/>
            <person name="Posewitz M.C."/>
        </authorList>
    </citation>
    <scope>NUCLEOTIDE SEQUENCE</scope>
    <source>
        <strain evidence="1">GSL018</strain>
    </source>
</reference>
<proteinExistence type="predicted"/>
<feature type="non-terminal residue" evidence="1">
    <location>
        <position position="77"/>
    </location>
</feature>
<accession>A0A061QX29</accession>